<organism evidence="2">
    <name type="scientific">Candidatus Electrothrix aestuarii</name>
    <dbReference type="NCBI Taxonomy" id="3062594"/>
    <lineage>
        <taxon>Bacteria</taxon>
        <taxon>Pseudomonadati</taxon>
        <taxon>Thermodesulfobacteriota</taxon>
        <taxon>Desulfobulbia</taxon>
        <taxon>Desulfobulbales</taxon>
        <taxon>Desulfobulbaceae</taxon>
        <taxon>Candidatus Electrothrix</taxon>
    </lineage>
</organism>
<protein>
    <recommendedName>
        <fullName evidence="3">DUF3352 domain-containing protein</fullName>
    </recommendedName>
</protein>
<gene>
    <name evidence="2" type="ORF">Q3M24_18875</name>
</gene>
<evidence type="ECO:0000256" key="1">
    <source>
        <dbReference type="SAM" id="SignalP"/>
    </source>
</evidence>
<dbReference type="AlphaFoldDB" id="A0AAU8LU22"/>
<sequence length="601" mass="65807">MKLTLKKTLLLFLAASLLFACDKKEKEEVQVKEVKATSEQSKPVTMLDVVPADTFFFSGGLKPAPLQKVLQWSDKNLNMLQGIDPAKMLAVAEDEQLAGRRMLSQLWLDYYAMMLSPETELPQWGIPEQAFLTSYTVGLAPVLLRVSLNDVPQFNKKIEELETKAKISTQAETVGQANFHRYPLKEADPSVDLIIGVDNERKHAVFMLDIGVDSEQTIAIALGQQKPKKTLAETGRVEALQKQYALDSSFIGYLDHQQIITALTSKEGNSIAKMMQTLSPQVQQEASVFQEFLDELQTEGCRKDFENIGKNWPQTVFGYTALALEATPSHIDSLLVIENKDQALLKGLQSIRGVLPQYVRNAGESSAIAAGIGLNVQNIAPFLTERWNTITQKEYHCSFFKEMQEDAKSQQPAALAMMTGMAQGVQGLAFSLSAVELEAAEPGASPMPKSIDALISLAVENPMNLVQMLRGLAPPLAELQLSADGTPVQLPLPLPLSFPIMAAVNGSHLTVFAGEKSQALAEGLRSETLDSSRGLMAATFDYGKYYGLVGDLIAQVPAVAAQQNDAKALLDAMKNATMRVQMNMDATERGIEMKMDMMATE</sequence>
<evidence type="ECO:0008006" key="3">
    <source>
        <dbReference type="Google" id="ProtNLM"/>
    </source>
</evidence>
<name>A0AAU8LU22_9BACT</name>
<keyword evidence="1" id="KW-0732">Signal</keyword>
<dbReference type="PROSITE" id="PS51257">
    <property type="entry name" value="PROKAR_LIPOPROTEIN"/>
    <property type="match status" value="1"/>
</dbReference>
<dbReference type="KEGG" id="eaj:Q3M24_18875"/>
<feature type="chain" id="PRO_5043392311" description="DUF3352 domain-containing protein" evidence="1">
    <location>
        <begin position="21"/>
        <end position="601"/>
    </location>
</feature>
<proteinExistence type="predicted"/>
<evidence type="ECO:0000313" key="2">
    <source>
        <dbReference type="EMBL" id="XCN72343.1"/>
    </source>
</evidence>
<feature type="signal peptide" evidence="1">
    <location>
        <begin position="1"/>
        <end position="20"/>
    </location>
</feature>
<dbReference type="EMBL" id="CP159373">
    <property type="protein sequence ID" value="XCN72343.1"/>
    <property type="molecule type" value="Genomic_DNA"/>
</dbReference>
<reference evidence="2" key="2">
    <citation type="submission" date="2024-06" db="EMBL/GenBank/DDBJ databases">
        <authorList>
            <person name="Plum-Jensen L.E."/>
            <person name="Schramm A."/>
            <person name="Marshall I.P.G."/>
        </authorList>
    </citation>
    <scope>NUCLEOTIDE SEQUENCE</scope>
    <source>
        <strain evidence="2">Rat1</strain>
    </source>
</reference>
<accession>A0AAU8LU22</accession>
<reference evidence="2" key="1">
    <citation type="journal article" date="2024" name="Syst. Appl. Microbiol.">
        <title>First single-strain enrichments of Electrothrix cable bacteria, description of E. aestuarii sp. nov. and E. rattekaaiensis sp. nov., and proposal of a cable bacteria taxonomy following the rules of the SeqCode.</title>
        <authorList>
            <person name="Plum-Jensen L.E."/>
            <person name="Schramm A."/>
            <person name="Marshall I.P.G."/>
        </authorList>
    </citation>
    <scope>NUCLEOTIDE SEQUENCE</scope>
    <source>
        <strain evidence="2">Rat1</strain>
    </source>
</reference>